<evidence type="ECO:0000313" key="3">
    <source>
        <dbReference type="Proteomes" id="UP000184330"/>
    </source>
</evidence>
<dbReference type="PANTHER" id="PTHR35186">
    <property type="entry name" value="ANK_REP_REGION DOMAIN-CONTAINING PROTEIN"/>
    <property type="match status" value="1"/>
</dbReference>
<organism evidence="2 3">
    <name type="scientific">Phialocephala subalpina</name>
    <dbReference type="NCBI Taxonomy" id="576137"/>
    <lineage>
        <taxon>Eukaryota</taxon>
        <taxon>Fungi</taxon>
        <taxon>Dikarya</taxon>
        <taxon>Ascomycota</taxon>
        <taxon>Pezizomycotina</taxon>
        <taxon>Leotiomycetes</taxon>
        <taxon>Helotiales</taxon>
        <taxon>Mollisiaceae</taxon>
        <taxon>Phialocephala</taxon>
        <taxon>Phialocephala fortinii species complex</taxon>
    </lineage>
</organism>
<dbReference type="STRING" id="576137.A0A1L7XRK0"/>
<dbReference type="AlphaFoldDB" id="A0A1L7XRK0"/>
<protein>
    <recommendedName>
        <fullName evidence="1">DUF7580 domain-containing protein</fullName>
    </recommendedName>
</protein>
<dbReference type="PANTHER" id="PTHR35186:SF4">
    <property type="entry name" value="PRION-INHIBITION AND PROPAGATION HELO DOMAIN-CONTAINING PROTEIN"/>
    <property type="match status" value="1"/>
</dbReference>
<feature type="domain" description="DUF7580" evidence="1">
    <location>
        <begin position="374"/>
        <end position="616"/>
    </location>
</feature>
<dbReference type="Proteomes" id="UP000184330">
    <property type="component" value="Unassembled WGS sequence"/>
</dbReference>
<dbReference type="EMBL" id="FJOG01000045">
    <property type="protein sequence ID" value="CZR67557.1"/>
    <property type="molecule type" value="Genomic_DNA"/>
</dbReference>
<dbReference type="InterPro" id="IPR056002">
    <property type="entry name" value="DUF7580"/>
</dbReference>
<dbReference type="OrthoDB" id="3555118at2759"/>
<proteinExistence type="predicted"/>
<gene>
    <name evidence="2" type="ORF">PAC_17456</name>
</gene>
<evidence type="ECO:0000313" key="2">
    <source>
        <dbReference type="EMBL" id="CZR67557.1"/>
    </source>
</evidence>
<evidence type="ECO:0000259" key="1">
    <source>
        <dbReference type="Pfam" id="PF24476"/>
    </source>
</evidence>
<name>A0A1L7XRK0_9HELO</name>
<reference evidence="2 3" key="1">
    <citation type="submission" date="2016-03" db="EMBL/GenBank/DDBJ databases">
        <authorList>
            <person name="Ploux O."/>
        </authorList>
    </citation>
    <scope>NUCLEOTIDE SEQUENCE [LARGE SCALE GENOMIC DNA]</scope>
    <source>
        <strain evidence="2 3">UAMH 11012</strain>
    </source>
</reference>
<sequence length="629" mass="71264">MSGFEIAGIVLGAWPILIEGLKFYAEERGVIKDFCNCQPLVQSIYRQLKREKVTFENSSRCLFNAAAKQSDRPLADVAAMMTSPGDPRWTEVDDTDAEGIFSYKTATLYAEARKDIEQVLEKIQESLDKVPPKPKDKHTTRRQWERLLFTIKQDQLELQLTKAETLNRFLVNLTRENVMSSVPEPARRSARHYNTIREHAIMMAEALQKKLLGKECHCKSKHDASLVLEVRPSHKRTKSCCFHVLFGSEPTPMASLQRRWITWEAEIEALEVMTPSRPAVLSQQPPNSARTPSFIVDAADDDKISNPGADSNDQNAKKKRSFKGFWRSISPHIDAANVRGKSAMKSAAITATVTPISVTPKRKQQVGFEIQEEDNMDVMTKEIENLCATIATTGIEAAWYGVLISREERWQRIRRATKPCCTSKNIKMVSLAQLLSTELWKTKPRSKLGLKLASMVLQLYQTPWLSDDWGKEDIFFIQEEDGTVVTDKPFIRPRIAPRTTAATPFKPKLATINMNVPCLFALGVVLVELHYKKTIDELQKEEPGFVVSNNESPEVSSIRRTLLILRLIEKMEAGDNLEKVLKQCIKGPDGALTDTNKEELRDMVEEKIIVPLENEVLWLHGCSKIEQCI</sequence>
<dbReference type="Pfam" id="PF24476">
    <property type="entry name" value="DUF7580"/>
    <property type="match status" value="1"/>
</dbReference>
<keyword evidence="3" id="KW-1185">Reference proteome</keyword>
<accession>A0A1L7XRK0</accession>